<keyword evidence="7" id="KW-0961">Cell wall biogenesis/degradation</keyword>
<gene>
    <name evidence="10" type="ORF">NLI96_g7028</name>
</gene>
<dbReference type="Pfam" id="PF10290">
    <property type="entry name" value="YJL171C_Tos1_N"/>
    <property type="match status" value="1"/>
</dbReference>
<protein>
    <recommendedName>
        <fullName evidence="3">glucan endo-1,3-beta-D-glucosidase</fullName>
        <ecNumber evidence="3">3.2.1.39</ecNumber>
    </recommendedName>
</protein>
<keyword evidence="5" id="KW-0378">Hydrolase</keyword>
<feature type="domain" description="Cell wall protein YJL171C/Tos1 C-terminal" evidence="8">
    <location>
        <begin position="77"/>
        <end position="295"/>
    </location>
</feature>
<feature type="domain" description="Cell wall protein YJL171C/Tos1 N-terminal" evidence="9">
    <location>
        <begin position="3"/>
        <end position="71"/>
    </location>
</feature>
<dbReference type="Proteomes" id="UP001212997">
    <property type="component" value="Unassembled WGS sequence"/>
</dbReference>
<sequence length="308" mass="32350">MTALKYTHVGGSGSYDQVTNMIAGAWPSCTVNPSCIKSSKSVSGNLAPFNEEVTMVFRGPMKINNIAVYQPSSPSAGTWTRTSSWNKGSTPSNLVFMNNKGGGKSGVWDTCHGNSQSYANGDWTDAASGPNAETYTGTLKGNNEVNIVTGTSCSSSPCNGFSRGTASHGWSSSKMFVVNFEMPSDGTSNLPAIWILNSQVTNSAQYGCNCRNMGANGGCGELDVLETLSGNVNNGITEIYSFKGATGSGNNNWFPRPTSGAVTYAVVMDVQTDAIVIQKLGSWDFGQGSVTRSTIDGLLNVQAVVVPF</sequence>
<evidence type="ECO:0000256" key="4">
    <source>
        <dbReference type="ARBA" id="ARBA00022729"/>
    </source>
</evidence>
<dbReference type="AlphaFoldDB" id="A0AAD5UZY2"/>
<dbReference type="EMBL" id="JANAWD010000276">
    <property type="protein sequence ID" value="KAJ3482372.1"/>
    <property type="molecule type" value="Genomic_DNA"/>
</dbReference>
<comment type="catalytic activity">
    <reaction evidence="1">
        <text>Hydrolysis of (1-&gt;3)-beta-D-glucosidic linkages in (1-&gt;3)-beta-D-glucans.</text>
        <dbReference type="EC" id="3.2.1.39"/>
    </reaction>
</comment>
<evidence type="ECO:0000256" key="2">
    <source>
        <dbReference type="ARBA" id="ARBA00006055"/>
    </source>
</evidence>
<evidence type="ECO:0000256" key="7">
    <source>
        <dbReference type="ARBA" id="ARBA00023316"/>
    </source>
</evidence>
<reference evidence="10" key="1">
    <citation type="submission" date="2022-07" db="EMBL/GenBank/DDBJ databases">
        <title>Genome Sequence of Physisporinus lineatus.</title>
        <authorList>
            <person name="Buettner E."/>
        </authorList>
    </citation>
    <scope>NUCLEOTIDE SEQUENCE</scope>
    <source>
        <strain evidence="10">VT162</strain>
    </source>
</reference>
<keyword evidence="4" id="KW-0732">Signal</keyword>
<evidence type="ECO:0000256" key="6">
    <source>
        <dbReference type="ARBA" id="ARBA00023295"/>
    </source>
</evidence>
<evidence type="ECO:0000313" key="11">
    <source>
        <dbReference type="Proteomes" id="UP001212997"/>
    </source>
</evidence>
<comment type="similarity">
    <text evidence="2">Belongs to the PGA52 family.</text>
</comment>
<dbReference type="GO" id="GO:0071555">
    <property type="term" value="P:cell wall organization"/>
    <property type="evidence" value="ECO:0007669"/>
    <property type="project" value="UniProtKB-KW"/>
</dbReference>
<evidence type="ECO:0000256" key="1">
    <source>
        <dbReference type="ARBA" id="ARBA00000382"/>
    </source>
</evidence>
<proteinExistence type="inferred from homology"/>
<evidence type="ECO:0000313" key="10">
    <source>
        <dbReference type="EMBL" id="KAJ3482372.1"/>
    </source>
</evidence>
<comment type="caution">
    <text evidence="10">The sequence shown here is derived from an EMBL/GenBank/DDBJ whole genome shotgun (WGS) entry which is preliminary data.</text>
</comment>
<keyword evidence="6" id="KW-0326">Glycosidase</keyword>
<dbReference type="EC" id="3.2.1.39" evidence="3"/>
<dbReference type="PANTHER" id="PTHR31737">
    <property type="entry name" value="PROTEIN TOS1"/>
    <property type="match status" value="1"/>
</dbReference>
<name>A0AAD5UZY2_9APHY</name>
<organism evidence="10 11">
    <name type="scientific">Meripilus lineatus</name>
    <dbReference type="NCBI Taxonomy" id="2056292"/>
    <lineage>
        <taxon>Eukaryota</taxon>
        <taxon>Fungi</taxon>
        <taxon>Dikarya</taxon>
        <taxon>Basidiomycota</taxon>
        <taxon>Agaricomycotina</taxon>
        <taxon>Agaricomycetes</taxon>
        <taxon>Polyporales</taxon>
        <taxon>Meripilaceae</taxon>
        <taxon>Meripilus</taxon>
    </lineage>
</organism>
<keyword evidence="11" id="KW-1185">Reference proteome</keyword>
<dbReference type="Pfam" id="PF10287">
    <property type="entry name" value="YJL171C_Tos1_C"/>
    <property type="match status" value="1"/>
</dbReference>
<dbReference type="GO" id="GO:0042973">
    <property type="term" value="F:glucan endo-1,3-beta-D-glucosidase activity"/>
    <property type="evidence" value="ECO:0007669"/>
    <property type="project" value="UniProtKB-EC"/>
</dbReference>
<evidence type="ECO:0000256" key="3">
    <source>
        <dbReference type="ARBA" id="ARBA00012780"/>
    </source>
</evidence>
<accession>A0AAD5UZY2</accession>
<evidence type="ECO:0000259" key="9">
    <source>
        <dbReference type="Pfam" id="PF10290"/>
    </source>
</evidence>
<dbReference type="InterPro" id="IPR018807">
    <property type="entry name" value="YJL171C/Tos1_N"/>
</dbReference>
<dbReference type="PANTHER" id="PTHR31737:SF2">
    <property type="entry name" value="PROTEIN TOS1"/>
    <property type="match status" value="1"/>
</dbReference>
<evidence type="ECO:0000256" key="5">
    <source>
        <dbReference type="ARBA" id="ARBA00022801"/>
    </source>
</evidence>
<dbReference type="InterPro" id="IPR018805">
    <property type="entry name" value="YJL171C/Tos1_C"/>
</dbReference>
<evidence type="ECO:0000259" key="8">
    <source>
        <dbReference type="Pfam" id="PF10287"/>
    </source>
</evidence>